<protein>
    <submittedName>
        <fullName evidence="2">Uncharacterized protein</fullName>
    </submittedName>
</protein>
<evidence type="ECO:0000313" key="2">
    <source>
        <dbReference type="EMBL" id="EEX20972.1"/>
    </source>
</evidence>
<dbReference type="HOGENOM" id="CLU_3266446_0_0_9"/>
<proteinExistence type="predicted"/>
<dbReference type="Proteomes" id="UP000003755">
    <property type="component" value="Unassembled WGS sequence"/>
</dbReference>
<dbReference type="STRING" id="537007.BLAHAN_06424"/>
<keyword evidence="1" id="KW-0472">Membrane</keyword>
<sequence length="41" mass="4877">MQSLRATLNFSMPFQAKFQKIQRNSIVVSFSFLLYTFLILF</sequence>
<keyword evidence="3" id="KW-1185">Reference proteome</keyword>
<accession>C9LAH4</accession>
<evidence type="ECO:0000313" key="3">
    <source>
        <dbReference type="Proteomes" id="UP000003755"/>
    </source>
</evidence>
<dbReference type="AlphaFoldDB" id="C9LAH4"/>
<keyword evidence="1" id="KW-0812">Transmembrane</keyword>
<comment type="caution">
    <text evidence="2">The sequence shown here is derived from an EMBL/GenBank/DDBJ whole genome shotgun (WGS) entry which is preliminary data.</text>
</comment>
<organism evidence="2 3">
    <name type="scientific">Blautia hansenii DSM 20583</name>
    <dbReference type="NCBI Taxonomy" id="537007"/>
    <lineage>
        <taxon>Bacteria</taxon>
        <taxon>Bacillati</taxon>
        <taxon>Bacillota</taxon>
        <taxon>Clostridia</taxon>
        <taxon>Lachnospirales</taxon>
        <taxon>Lachnospiraceae</taxon>
        <taxon>Blautia</taxon>
    </lineage>
</organism>
<feature type="transmembrane region" description="Helical" evidence="1">
    <location>
        <begin position="21"/>
        <end position="40"/>
    </location>
</feature>
<evidence type="ECO:0000256" key="1">
    <source>
        <dbReference type="SAM" id="Phobius"/>
    </source>
</evidence>
<name>C9LAH4_BLAHA</name>
<dbReference type="EMBL" id="ABYU02000030">
    <property type="protein sequence ID" value="EEX20972.1"/>
    <property type="molecule type" value="Genomic_DNA"/>
</dbReference>
<reference evidence="2" key="1">
    <citation type="submission" date="2009-09" db="EMBL/GenBank/DDBJ databases">
        <authorList>
            <person name="Weinstock G."/>
            <person name="Sodergren E."/>
            <person name="Clifton S."/>
            <person name="Fulton L."/>
            <person name="Fulton B."/>
            <person name="Courtney L."/>
            <person name="Fronick C."/>
            <person name="Harrison M."/>
            <person name="Strong C."/>
            <person name="Farmer C."/>
            <person name="Delahaunty K."/>
            <person name="Markovic C."/>
            <person name="Hall O."/>
            <person name="Minx P."/>
            <person name="Tomlinson C."/>
            <person name="Mitreva M."/>
            <person name="Nelson J."/>
            <person name="Hou S."/>
            <person name="Wollam A."/>
            <person name="Pepin K.H."/>
            <person name="Johnson M."/>
            <person name="Bhonagiri V."/>
            <person name="Nash W.E."/>
            <person name="Warren W."/>
            <person name="Chinwalla A."/>
            <person name="Mardis E.R."/>
            <person name="Wilson R.K."/>
        </authorList>
    </citation>
    <scope>NUCLEOTIDE SEQUENCE [LARGE SCALE GENOMIC DNA]</scope>
    <source>
        <strain evidence="2">DSM 20583</strain>
    </source>
</reference>
<gene>
    <name evidence="2" type="ORF">BLAHAN_06424</name>
</gene>
<keyword evidence="1" id="KW-1133">Transmembrane helix</keyword>